<dbReference type="Proteomes" id="UP000828390">
    <property type="component" value="Unassembled WGS sequence"/>
</dbReference>
<name>A0A9D4QQD3_DREPO</name>
<protein>
    <submittedName>
        <fullName evidence="1">Uncharacterized protein</fullName>
    </submittedName>
</protein>
<dbReference type="EMBL" id="JAIWYP010000004">
    <property type="protein sequence ID" value="KAH3839671.1"/>
    <property type="molecule type" value="Genomic_DNA"/>
</dbReference>
<keyword evidence="2" id="KW-1185">Reference proteome</keyword>
<comment type="caution">
    <text evidence="1">The sequence shown here is derived from an EMBL/GenBank/DDBJ whole genome shotgun (WGS) entry which is preliminary data.</text>
</comment>
<proteinExistence type="predicted"/>
<reference evidence="1" key="2">
    <citation type="submission" date="2020-11" db="EMBL/GenBank/DDBJ databases">
        <authorList>
            <person name="McCartney M.A."/>
            <person name="Auch B."/>
            <person name="Kono T."/>
            <person name="Mallez S."/>
            <person name="Becker A."/>
            <person name="Gohl D.M."/>
            <person name="Silverstein K.A.T."/>
            <person name="Koren S."/>
            <person name="Bechman K.B."/>
            <person name="Herman A."/>
            <person name="Abrahante J.E."/>
            <person name="Garbe J."/>
        </authorList>
    </citation>
    <scope>NUCLEOTIDE SEQUENCE</scope>
    <source>
        <strain evidence="1">Duluth1</strain>
        <tissue evidence="1">Whole animal</tissue>
    </source>
</reference>
<evidence type="ECO:0000313" key="2">
    <source>
        <dbReference type="Proteomes" id="UP000828390"/>
    </source>
</evidence>
<organism evidence="1 2">
    <name type="scientific">Dreissena polymorpha</name>
    <name type="common">Zebra mussel</name>
    <name type="synonym">Mytilus polymorpha</name>
    <dbReference type="NCBI Taxonomy" id="45954"/>
    <lineage>
        <taxon>Eukaryota</taxon>
        <taxon>Metazoa</taxon>
        <taxon>Spiralia</taxon>
        <taxon>Lophotrochozoa</taxon>
        <taxon>Mollusca</taxon>
        <taxon>Bivalvia</taxon>
        <taxon>Autobranchia</taxon>
        <taxon>Heteroconchia</taxon>
        <taxon>Euheterodonta</taxon>
        <taxon>Imparidentia</taxon>
        <taxon>Neoheterodontei</taxon>
        <taxon>Myida</taxon>
        <taxon>Dreissenoidea</taxon>
        <taxon>Dreissenidae</taxon>
        <taxon>Dreissena</taxon>
    </lineage>
</organism>
<gene>
    <name evidence="1" type="ORF">DPMN_113104</name>
</gene>
<accession>A0A9D4QQD3</accession>
<evidence type="ECO:0000313" key="1">
    <source>
        <dbReference type="EMBL" id="KAH3839671.1"/>
    </source>
</evidence>
<reference evidence="1" key="1">
    <citation type="journal article" date="2019" name="bioRxiv">
        <title>The Genome of the Zebra Mussel, Dreissena polymorpha: A Resource for Invasive Species Research.</title>
        <authorList>
            <person name="McCartney M.A."/>
            <person name="Auch B."/>
            <person name="Kono T."/>
            <person name="Mallez S."/>
            <person name="Zhang Y."/>
            <person name="Obille A."/>
            <person name="Becker A."/>
            <person name="Abrahante J.E."/>
            <person name="Garbe J."/>
            <person name="Badalamenti J.P."/>
            <person name="Herman A."/>
            <person name="Mangelson H."/>
            <person name="Liachko I."/>
            <person name="Sullivan S."/>
            <person name="Sone E.D."/>
            <person name="Koren S."/>
            <person name="Silverstein K.A.T."/>
            <person name="Beckman K.B."/>
            <person name="Gohl D.M."/>
        </authorList>
    </citation>
    <scope>NUCLEOTIDE SEQUENCE</scope>
    <source>
        <strain evidence="1">Duluth1</strain>
        <tissue evidence="1">Whole animal</tissue>
    </source>
</reference>
<dbReference type="AlphaFoldDB" id="A0A9D4QQD3"/>
<sequence>MDALIGGRRMWSESGIGLGTHRRQHLVATSTGATEWLLCFVEGGCGPRVGVA</sequence>